<feature type="domain" description="Response regulatory" evidence="7">
    <location>
        <begin position="2"/>
        <end position="116"/>
    </location>
</feature>
<dbReference type="SMART" id="SM01043">
    <property type="entry name" value="BTAD"/>
    <property type="match status" value="1"/>
</dbReference>
<evidence type="ECO:0000256" key="6">
    <source>
        <dbReference type="PROSITE-ProRule" id="PRU00169"/>
    </source>
</evidence>
<comment type="similarity">
    <text evidence="1">Belongs to the AfsR/DnrI/RedD regulatory family.</text>
</comment>
<evidence type="ECO:0000256" key="4">
    <source>
        <dbReference type="ARBA" id="ARBA00023125"/>
    </source>
</evidence>
<dbReference type="Pfam" id="PF00072">
    <property type="entry name" value="Response_reg"/>
    <property type="match status" value="1"/>
</dbReference>
<dbReference type="InterPro" id="IPR005158">
    <property type="entry name" value="BTAD"/>
</dbReference>
<evidence type="ECO:0000256" key="5">
    <source>
        <dbReference type="ARBA" id="ARBA00023163"/>
    </source>
</evidence>
<keyword evidence="5" id="KW-0804">Transcription</keyword>
<dbReference type="InterPro" id="IPR001867">
    <property type="entry name" value="OmpR/PhoB-type_DNA-bd"/>
</dbReference>
<evidence type="ECO:0000313" key="9">
    <source>
        <dbReference type="Proteomes" id="UP001057134"/>
    </source>
</evidence>
<keyword evidence="3" id="KW-0805">Transcription regulation</keyword>
<dbReference type="PANTHER" id="PTHR35807">
    <property type="entry name" value="TRANSCRIPTIONAL REGULATOR REDD-RELATED"/>
    <property type="match status" value="1"/>
</dbReference>
<dbReference type="Proteomes" id="UP001057134">
    <property type="component" value="Chromosome"/>
</dbReference>
<dbReference type="InterPro" id="IPR051677">
    <property type="entry name" value="AfsR-DnrI-RedD_regulator"/>
</dbReference>
<sequence length="379" mass="44179">MRAILIDDEKLALLHLERMLQMDGRVQVDGKYTSARAGLEQLAKEPPDIVFLDIGMPGINGLKAAELIQQIDERIRIVYITAYSEYALNAFELHALDYLLKPVTPERLHKTVERIEAYLSLRSGKKEEAKEEPAILCFKRLDSTHFQSKLQFRTLRAQELFAFLLHQHGQWVSKELILDTVWPQYTQDKALTHLHTAVYQIRKQLKEWDAEASIKYAHDSYCLVKARLTTDVELFERCLTEKAADEERQMRLNEQAFALYRGDYLEEHDYAWAKPRRRELLQRYIRLVYRMAEHDMGNGRELQAIERLCAAQEKEPYSEDICRLILAAYGQLKDADGLRRYYEAFAQFLMSELGTEPEEQTAELYTKLQRGLSSLPAGE</sequence>
<dbReference type="InterPro" id="IPR011006">
    <property type="entry name" value="CheY-like_superfamily"/>
</dbReference>
<reference evidence="8" key="1">
    <citation type="submission" date="2018-02" db="EMBL/GenBank/DDBJ databases">
        <authorList>
            <person name="Kim S.-K."/>
            <person name="Jung H.-I."/>
            <person name="Lee S.-W."/>
        </authorList>
    </citation>
    <scope>NUCLEOTIDE SEQUENCE</scope>
    <source>
        <strain evidence="8">SK3146</strain>
    </source>
</reference>
<evidence type="ECO:0000256" key="3">
    <source>
        <dbReference type="ARBA" id="ARBA00023015"/>
    </source>
</evidence>
<reference evidence="8" key="2">
    <citation type="journal article" date="2021" name="J Anim Sci Technol">
        <title>Complete genome sequence of Paenibacillus konkukensis sp. nov. SK3146 as a potential probiotic strain.</title>
        <authorList>
            <person name="Jung H.I."/>
            <person name="Park S."/>
            <person name="Niu K.M."/>
            <person name="Lee S.W."/>
            <person name="Kothari D."/>
            <person name="Yi K.J."/>
            <person name="Kim S.K."/>
        </authorList>
    </citation>
    <scope>NUCLEOTIDE SEQUENCE</scope>
    <source>
        <strain evidence="8">SK3146</strain>
    </source>
</reference>
<dbReference type="InterPro" id="IPR016032">
    <property type="entry name" value="Sig_transdc_resp-reg_C-effctor"/>
</dbReference>
<dbReference type="Gene3D" id="1.25.40.10">
    <property type="entry name" value="Tetratricopeptide repeat domain"/>
    <property type="match status" value="1"/>
</dbReference>
<keyword evidence="2" id="KW-0902">Two-component regulatory system</keyword>
<keyword evidence="4" id="KW-0238">DNA-binding</keyword>
<dbReference type="SUPFAM" id="SSF52172">
    <property type="entry name" value="CheY-like"/>
    <property type="match status" value="1"/>
</dbReference>
<dbReference type="RefSeq" id="WP_249865834.1">
    <property type="nucleotide sequence ID" value="NZ_CP027059.1"/>
</dbReference>
<dbReference type="Pfam" id="PF03704">
    <property type="entry name" value="BTAD"/>
    <property type="match status" value="1"/>
</dbReference>
<keyword evidence="9" id="KW-1185">Reference proteome</keyword>
<dbReference type="InterPro" id="IPR011990">
    <property type="entry name" value="TPR-like_helical_dom_sf"/>
</dbReference>
<accession>A0ABY4RN57</accession>
<dbReference type="SMART" id="SM00448">
    <property type="entry name" value="REC"/>
    <property type="match status" value="1"/>
</dbReference>
<evidence type="ECO:0000313" key="8">
    <source>
        <dbReference type="EMBL" id="UQZ83856.1"/>
    </source>
</evidence>
<dbReference type="InterPro" id="IPR001789">
    <property type="entry name" value="Sig_transdc_resp-reg_receiver"/>
</dbReference>
<dbReference type="Gene3D" id="1.10.10.10">
    <property type="entry name" value="Winged helix-like DNA-binding domain superfamily/Winged helix DNA-binding domain"/>
    <property type="match status" value="1"/>
</dbReference>
<evidence type="ECO:0000259" key="7">
    <source>
        <dbReference type="PROSITE" id="PS50110"/>
    </source>
</evidence>
<feature type="modified residue" description="4-aspartylphosphate" evidence="6">
    <location>
        <position position="53"/>
    </location>
</feature>
<gene>
    <name evidence="8" type="primary">yehT_2</name>
    <name evidence="8" type="ORF">SK3146_03063</name>
</gene>
<protein>
    <submittedName>
        <fullName evidence="8">Transcriptional regulatory protein YehT</fullName>
    </submittedName>
</protein>
<dbReference type="PROSITE" id="PS50110">
    <property type="entry name" value="RESPONSE_REGULATORY"/>
    <property type="match status" value="1"/>
</dbReference>
<dbReference type="SUPFAM" id="SSF46894">
    <property type="entry name" value="C-terminal effector domain of the bipartite response regulators"/>
    <property type="match status" value="1"/>
</dbReference>
<evidence type="ECO:0000256" key="1">
    <source>
        <dbReference type="ARBA" id="ARBA00005820"/>
    </source>
</evidence>
<name>A0ABY4RN57_9BACL</name>
<dbReference type="InterPro" id="IPR036388">
    <property type="entry name" value="WH-like_DNA-bd_sf"/>
</dbReference>
<dbReference type="Gene3D" id="3.40.50.2300">
    <property type="match status" value="1"/>
</dbReference>
<dbReference type="PANTHER" id="PTHR35807:SF2">
    <property type="entry name" value="TRANSCRIPTIONAL ACTIVATOR DOMAIN"/>
    <property type="match status" value="1"/>
</dbReference>
<dbReference type="Pfam" id="PF00486">
    <property type="entry name" value="Trans_reg_C"/>
    <property type="match status" value="1"/>
</dbReference>
<dbReference type="SUPFAM" id="SSF48452">
    <property type="entry name" value="TPR-like"/>
    <property type="match status" value="1"/>
</dbReference>
<evidence type="ECO:0000256" key="2">
    <source>
        <dbReference type="ARBA" id="ARBA00023012"/>
    </source>
</evidence>
<dbReference type="EMBL" id="CP027059">
    <property type="protein sequence ID" value="UQZ83856.1"/>
    <property type="molecule type" value="Genomic_DNA"/>
</dbReference>
<proteinExistence type="inferred from homology"/>
<organism evidence="8 9">
    <name type="scientific">Paenibacillus konkukensis</name>
    <dbReference type="NCBI Taxonomy" id="2020716"/>
    <lineage>
        <taxon>Bacteria</taxon>
        <taxon>Bacillati</taxon>
        <taxon>Bacillota</taxon>
        <taxon>Bacilli</taxon>
        <taxon>Bacillales</taxon>
        <taxon>Paenibacillaceae</taxon>
        <taxon>Paenibacillus</taxon>
    </lineage>
</organism>
<keyword evidence="6" id="KW-0597">Phosphoprotein</keyword>